<keyword evidence="6" id="KW-0869">Chloride channel</keyword>
<proteinExistence type="inferred from homology"/>
<keyword evidence="6" id="KW-0406">Ion transport</keyword>
<evidence type="ECO:0000256" key="7">
    <source>
        <dbReference type="SAM" id="MobiDB-lite"/>
    </source>
</evidence>
<dbReference type="PANTHER" id="PTHR10736:SF11">
    <property type="entry name" value="BESTROPHIN 2"/>
    <property type="match status" value="1"/>
</dbReference>
<feature type="transmembrane region" description="Helical" evidence="6">
    <location>
        <begin position="266"/>
        <end position="285"/>
    </location>
</feature>
<comment type="subcellular location">
    <subcellularLocation>
        <location evidence="6">Cell membrane</location>
        <topology evidence="6">Multi-pass membrane protein</topology>
    </subcellularLocation>
    <subcellularLocation>
        <location evidence="1">Membrane</location>
    </subcellularLocation>
</comment>
<keyword evidence="2 6" id="KW-0812">Transmembrane</keyword>
<feature type="region of interest" description="Disordered" evidence="7">
    <location>
        <begin position="422"/>
        <end position="479"/>
    </location>
</feature>
<dbReference type="GO" id="GO:0005254">
    <property type="term" value="F:chloride channel activity"/>
    <property type="evidence" value="ECO:0007669"/>
    <property type="project" value="UniProtKB-KW"/>
</dbReference>
<evidence type="ECO:0000256" key="6">
    <source>
        <dbReference type="RuleBase" id="RU363126"/>
    </source>
</evidence>
<feature type="transmembrane region" description="Helical" evidence="6">
    <location>
        <begin position="37"/>
        <end position="58"/>
    </location>
</feature>
<evidence type="ECO:0000313" key="8">
    <source>
        <dbReference type="EMBL" id="JAT18999.1"/>
    </source>
</evidence>
<keyword evidence="6" id="KW-0868">Chloride</keyword>
<comment type="similarity">
    <text evidence="5 6">Belongs to the anion channel-forming bestrophin (TC 1.A.46) family. Calcium-sensitive chloride channel subfamily.</text>
</comment>
<keyword evidence="6" id="KW-1003">Cell membrane</keyword>
<dbReference type="InterPro" id="IPR021134">
    <property type="entry name" value="Bestrophin-like"/>
</dbReference>
<evidence type="ECO:0000256" key="5">
    <source>
        <dbReference type="ARBA" id="ARBA00034769"/>
    </source>
</evidence>
<dbReference type="GO" id="GO:0005886">
    <property type="term" value="C:plasma membrane"/>
    <property type="evidence" value="ECO:0007669"/>
    <property type="project" value="UniProtKB-SubCell"/>
</dbReference>
<comment type="function">
    <text evidence="6">Forms chloride channels.</text>
</comment>
<dbReference type="InterPro" id="IPR000615">
    <property type="entry name" value="Bestrophin"/>
</dbReference>
<keyword evidence="3 6" id="KW-1133">Transmembrane helix</keyword>
<evidence type="ECO:0000313" key="9">
    <source>
        <dbReference type="EMBL" id="JAT23178.1"/>
    </source>
</evidence>
<organism evidence="9">
    <name type="scientific">Graphocephala atropunctata</name>
    <dbReference type="NCBI Taxonomy" id="36148"/>
    <lineage>
        <taxon>Eukaryota</taxon>
        <taxon>Metazoa</taxon>
        <taxon>Ecdysozoa</taxon>
        <taxon>Arthropoda</taxon>
        <taxon>Hexapoda</taxon>
        <taxon>Insecta</taxon>
        <taxon>Pterygota</taxon>
        <taxon>Neoptera</taxon>
        <taxon>Paraneoptera</taxon>
        <taxon>Hemiptera</taxon>
        <taxon>Auchenorrhyncha</taxon>
        <taxon>Membracoidea</taxon>
        <taxon>Cicadellidae</taxon>
        <taxon>Cicadellinae</taxon>
        <taxon>Cicadellini</taxon>
        <taxon>Graphocephala</taxon>
    </lineage>
</organism>
<evidence type="ECO:0000256" key="1">
    <source>
        <dbReference type="ARBA" id="ARBA00004370"/>
    </source>
</evidence>
<dbReference type="EMBL" id="GEBQ01016799">
    <property type="protein sequence ID" value="JAT23178.1"/>
    <property type="molecule type" value="Transcribed_RNA"/>
</dbReference>
<gene>
    <name evidence="9" type="ORF">g.52635</name>
    <name evidence="8" type="ORF">g.52636</name>
</gene>
<accession>A0A1B6LHQ2</accession>
<feature type="region of interest" description="Disordered" evidence="7">
    <location>
        <begin position="362"/>
        <end position="388"/>
    </location>
</feature>
<feature type="transmembrane region" description="Helical" evidence="6">
    <location>
        <begin position="70"/>
        <end position="87"/>
    </location>
</feature>
<protein>
    <recommendedName>
        <fullName evidence="6">Bestrophin homolog</fullName>
    </recommendedName>
</protein>
<keyword evidence="6" id="KW-0813">Transport</keyword>
<dbReference type="GO" id="GO:0034707">
    <property type="term" value="C:chloride channel complex"/>
    <property type="evidence" value="ECO:0007669"/>
    <property type="project" value="UniProtKB-KW"/>
</dbReference>
<evidence type="ECO:0000256" key="4">
    <source>
        <dbReference type="ARBA" id="ARBA00023136"/>
    </source>
</evidence>
<dbReference type="Pfam" id="PF01062">
    <property type="entry name" value="Bestrophin"/>
    <property type="match status" value="1"/>
</dbReference>
<dbReference type="EMBL" id="GEBQ01020978">
    <property type="protein sequence ID" value="JAT18999.1"/>
    <property type="molecule type" value="Transcribed_RNA"/>
</dbReference>
<keyword evidence="4 6" id="KW-0472">Membrane</keyword>
<feature type="transmembrane region" description="Helical" evidence="6">
    <location>
        <begin position="241"/>
        <end position="260"/>
    </location>
</feature>
<feature type="compositionally biased region" description="Polar residues" evidence="7">
    <location>
        <begin position="464"/>
        <end position="479"/>
    </location>
</feature>
<evidence type="ECO:0000256" key="3">
    <source>
        <dbReference type="ARBA" id="ARBA00022989"/>
    </source>
</evidence>
<evidence type="ECO:0000256" key="2">
    <source>
        <dbReference type="ARBA" id="ARBA00022692"/>
    </source>
</evidence>
<sequence length="479" mass="55228">MTVSYTADIANGGRLVNLWRVMIRWRGSLYKLIWQDLLLYCILVVIINCIHVYVMPVYMQQVFRKIKDYLSSNITMFPVPFVLSFFVDQVATKWWHQYQMIPSPDTLALYTNAAIPGKDDTSRMIRRTIVRYAVLSLVLTLRTISTRIKKRFPTIKHVEDAGFILEEEKEHYNKLETQVTANNWMPLVWAANIATHAKTLKRVSSDHCLRLLITELTAHRDKLGILVGYDLVSIPLVYTQTMVVVVVSYVIVTLFIHQPFNDSSDLSMIGTILSSLSNFIIYVGLMKVATVMLNPFGEDDDDFELNATVDRHITAAYMIVDEMHEDEPEVVKDKYWDDIVPKELPYTIGSAGYRKVEPNCSYNETSKSNNQQTFRNKGMSRSSTRSSNTYCNIQGFGSTRSSLDSRSANTYSNVEIRNGKISLPKNDTSLPNHNKVRPSADWRKEEDSDLYEFPENFPYRVDDQQPSTSKQYFNQVKRY</sequence>
<dbReference type="PANTHER" id="PTHR10736">
    <property type="entry name" value="BESTROPHIN"/>
    <property type="match status" value="1"/>
</dbReference>
<name>A0A1B6LHQ2_9HEMI</name>
<dbReference type="AlphaFoldDB" id="A0A1B6LHQ2"/>
<reference evidence="9" key="1">
    <citation type="submission" date="2015-11" db="EMBL/GenBank/DDBJ databases">
        <title>De novo transcriptome assembly of four potential Pierce s Disease insect vectors from Arizona vineyards.</title>
        <authorList>
            <person name="Tassone E.E."/>
        </authorList>
    </citation>
    <scope>NUCLEOTIDE SEQUENCE</scope>
</reference>
<keyword evidence="6" id="KW-0407">Ion channel</keyword>